<evidence type="ECO:0000256" key="3">
    <source>
        <dbReference type="SAM" id="SignalP"/>
    </source>
</evidence>
<organism evidence="5 6">
    <name type="scientific">Zophobas morio</name>
    <dbReference type="NCBI Taxonomy" id="2755281"/>
    <lineage>
        <taxon>Eukaryota</taxon>
        <taxon>Metazoa</taxon>
        <taxon>Ecdysozoa</taxon>
        <taxon>Arthropoda</taxon>
        <taxon>Hexapoda</taxon>
        <taxon>Insecta</taxon>
        <taxon>Pterygota</taxon>
        <taxon>Neoptera</taxon>
        <taxon>Endopterygota</taxon>
        <taxon>Coleoptera</taxon>
        <taxon>Polyphaga</taxon>
        <taxon>Cucujiformia</taxon>
        <taxon>Tenebrionidae</taxon>
        <taxon>Zophobas</taxon>
    </lineage>
</organism>
<feature type="region of interest" description="Disordered" evidence="2">
    <location>
        <begin position="412"/>
        <end position="434"/>
    </location>
</feature>
<evidence type="ECO:0000256" key="2">
    <source>
        <dbReference type="SAM" id="MobiDB-lite"/>
    </source>
</evidence>
<dbReference type="Gene3D" id="2.60.40.60">
    <property type="entry name" value="Cadherins"/>
    <property type="match status" value="1"/>
</dbReference>
<feature type="domain" description="Cadherin" evidence="4">
    <location>
        <begin position="152"/>
        <end position="246"/>
    </location>
</feature>
<sequence>MKSVHLVKILCALVLHVELSMEVSVLNARAGEGTIFEGPDCYMIEGVAINVNNSICIFSVSNNQGHLGSINFTIKGNSNESDIFEFQYKEPPSETDLAKIIYLVLKEGHVLDYDTTNSYKFDVEVKGAVLKVPVTVKVYKAPKFTSIPAFVDTYEEQAISFKIATELGSGYPKDDDVAVVIVSTISPTINQINRNTLNVTLPPIDRETQDNFYMDVIASYRGSMYGATRRQVPVMIYDIDDNIPKIKYDHEDTLDFTISQNGSSVLVTDFSVSDPDEGVNAAYKLTLIVPANVQPGFELSSLSGSGDTSFNITLNPQKLDYSKSVWGRFQLQAVRFYYIPLKSIQQSPARPSNNKPQEPPTSEHTRAYFERSNSGGTIMVLPVTCLILRLNSSAECRESTKNPQTTLTHLQYRSPSSTTVNRTSRNPNEASAGH</sequence>
<keyword evidence="3" id="KW-0732">Signal</keyword>
<comment type="caution">
    <text evidence="5">The sequence shown here is derived from an EMBL/GenBank/DDBJ whole genome shotgun (WGS) entry which is preliminary data.</text>
</comment>
<keyword evidence="6" id="KW-1185">Reference proteome</keyword>
<dbReference type="AlphaFoldDB" id="A0AA38IV22"/>
<dbReference type="Proteomes" id="UP001168821">
    <property type="component" value="Unassembled WGS sequence"/>
</dbReference>
<gene>
    <name evidence="5" type="ORF">Zmor_006520</name>
</gene>
<feature type="chain" id="PRO_5041404050" description="Cadherin domain-containing protein" evidence="3">
    <location>
        <begin position="21"/>
        <end position="434"/>
    </location>
</feature>
<dbReference type="GO" id="GO:0007156">
    <property type="term" value="P:homophilic cell adhesion via plasma membrane adhesion molecules"/>
    <property type="evidence" value="ECO:0007669"/>
    <property type="project" value="InterPro"/>
</dbReference>
<dbReference type="EMBL" id="JALNTZ010000002">
    <property type="protein sequence ID" value="KAJ3662163.1"/>
    <property type="molecule type" value="Genomic_DNA"/>
</dbReference>
<feature type="signal peptide" evidence="3">
    <location>
        <begin position="1"/>
        <end position="20"/>
    </location>
</feature>
<protein>
    <recommendedName>
        <fullName evidence="4">Cadherin domain-containing protein</fullName>
    </recommendedName>
</protein>
<dbReference type="SUPFAM" id="SSF49313">
    <property type="entry name" value="Cadherin-like"/>
    <property type="match status" value="1"/>
</dbReference>
<dbReference type="PROSITE" id="PS50268">
    <property type="entry name" value="CADHERIN_2"/>
    <property type="match status" value="1"/>
</dbReference>
<dbReference type="GO" id="GO:0005509">
    <property type="term" value="F:calcium ion binding"/>
    <property type="evidence" value="ECO:0007669"/>
    <property type="project" value="UniProtKB-UniRule"/>
</dbReference>
<evidence type="ECO:0000256" key="1">
    <source>
        <dbReference type="PROSITE-ProRule" id="PRU00043"/>
    </source>
</evidence>
<dbReference type="InterPro" id="IPR002126">
    <property type="entry name" value="Cadherin-like_dom"/>
</dbReference>
<keyword evidence="1" id="KW-0106">Calcium</keyword>
<proteinExistence type="predicted"/>
<dbReference type="GO" id="GO:0016020">
    <property type="term" value="C:membrane"/>
    <property type="evidence" value="ECO:0007669"/>
    <property type="project" value="InterPro"/>
</dbReference>
<evidence type="ECO:0000313" key="6">
    <source>
        <dbReference type="Proteomes" id="UP001168821"/>
    </source>
</evidence>
<evidence type="ECO:0000259" key="4">
    <source>
        <dbReference type="PROSITE" id="PS50268"/>
    </source>
</evidence>
<reference evidence="5" key="1">
    <citation type="journal article" date="2023" name="G3 (Bethesda)">
        <title>Whole genome assemblies of Zophobas morio and Tenebrio molitor.</title>
        <authorList>
            <person name="Kaur S."/>
            <person name="Stinson S.A."/>
            <person name="diCenzo G.C."/>
        </authorList>
    </citation>
    <scope>NUCLEOTIDE SEQUENCE</scope>
    <source>
        <strain evidence="5">QUZm001</strain>
    </source>
</reference>
<dbReference type="InterPro" id="IPR015919">
    <property type="entry name" value="Cadherin-like_sf"/>
</dbReference>
<accession>A0AA38IV22</accession>
<evidence type="ECO:0000313" key="5">
    <source>
        <dbReference type="EMBL" id="KAJ3662163.1"/>
    </source>
</evidence>
<name>A0AA38IV22_9CUCU</name>